<dbReference type="GO" id="GO:0003735">
    <property type="term" value="F:structural constituent of ribosome"/>
    <property type="evidence" value="ECO:0007669"/>
    <property type="project" value="InterPro"/>
</dbReference>
<dbReference type="GO" id="GO:0005840">
    <property type="term" value="C:ribosome"/>
    <property type="evidence" value="ECO:0007669"/>
    <property type="project" value="UniProtKB-KW"/>
</dbReference>
<dbReference type="RefSeq" id="YP_009107251.1">
    <property type="nucleotide sequence ID" value="NC_025570.1"/>
</dbReference>
<comment type="similarity">
    <text evidence="2">Belongs to the universal ribosomal protein uS3 family.</text>
</comment>
<evidence type="ECO:0000256" key="3">
    <source>
        <dbReference type="ARBA" id="ARBA00022980"/>
    </source>
</evidence>
<reference evidence="7" key="1">
    <citation type="submission" date="2014-07" db="EMBL/GenBank/DDBJ databases">
        <title>The complete mitochondrial genome of Aspergillus ustus.</title>
        <authorList>
            <person name="Ruan Z."/>
            <person name="Yu D."/>
        </authorList>
    </citation>
    <scope>NUCLEOTIDE SEQUENCE</scope>
    <source>
        <strain evidence="7">3.3904</strain>
    </source>
</reference>
<evidence type="ECO:0000313" key="7">
    <source>
        <dbReference type="EMBL" id="AIT99568.1"/>
    </source>
</evidence>
<dbReference type="GO" id="GO:0005739">
    <property type="term" value="C:mitochondrion"/>
    <property type="evidence" value="ECO:0007669"/>
    <property type="project" value="UniProtKB-SubCell"/>
</dbReference>
<dbReference type="EMBL" id="KM245566">
    <property type="protein sequence ID" value="AIT99568.1"/>
    <property type="molecule type" value="Genomic_DNA"/>
</dbReference>
<evidence type="ECO:0000256" key="5">
    <source>
        <dbReference type="ARBA" id="ARBA00023274"/>
    </source>
</evidence>
<evidence type="ECO:0000256" key="1">
    <source>
        <dbReference type="ARBA" id="ARBA00004173"/>
    </source>
</evidence>
<dbReference type="Pfam" id="PF05316">
    <property type="entry name" value="VAR1"/>
    <property type="match status" value="1"/>
</dbReference>
<evidence type="ECO:0000256" key="6">
    <source>
        <dbReference type="ARBA" id="ARBA00035157"/>
    </source>
</evidence>
<dbReference type="GO" id="GO:0006412">
    <property type="term" value="P:translation"/>
    <property type="evidence" value="ECO:0007669"/>
    <property type="project" value="InterPro"/>
</dbReference>
<dbReference type="AlphaFoldDB" id="A0A097KZS7"/>
<comment type="subcellular location">
    <subcellularLocation>
        <location evidence="1">Mitochondrion</location>
    </subcellularLocation>
</comment>
<sequence>MLNIIKTKIKNTYKKETLNNKNVTNYNKDFVPAVRDWKNSIYVYNKKTLSLIPVASRLVMKLIKGYFNSYNLDLESKLRNKRLRRRLRKLSLNKIYISDGEFKHTNEKINITLYVYNKQKLNYLLKLKKRYTRLFKKPWFLSKLKLIKKISINKFNKQEKKGKILTKVLPNYCLKVSKIQNLYYKNFIKKSLRKLNYYMYYKQLIYINKAKFENSYLQGLKDLISKIYNKNIEFNIINLKYFYYNSDIFSQALVLKLKKQRKLLRYLKTLISKAKINKTIIKKITWTQRLKSYFKLENTLAINYNNDITNNLLYKLMEYNKTNAKYLKKVILNNIKYKRVSGVRIQGSGRLTKRYTASRSKHKVLYKGSLQNMYSSIKGYPSTLIRGNEKPNLQYTKLNSKSRIGSFGVKGWVSGI</sequence>
<keyword evidence="3 7" id="KW-0689">Ribosomal protein</keyword>
<geneLocation type="mitochondrion" evidence="7"/>
<accession>A0A097KZS7</accession>
<dbReference type="InterPro" id="IPR007980">
    <property type="entry name" value="Ribosomal_uS3m_fun"/>
</dbReference>
<keyword evidence="4 7" id="KW-0496">Mitochondrion</keyword>
<evidence type="ECO:0000256" key="4">
    <source>
        <dbReference type="ARBA" id="ARBA00023128"/>
    </source>
</evidence>
<name>A0A097KZS7_ASPUT</name>
<dbReference type="GO" id="GO:1990904">
    <property type="term" value="C:ribonucleoprotein complex"/>
    <property type="evidence" value="ECO:0007669"/>
    <property type="project" value="UniProtKB-KW"/>
</dbReference>
<protein>
    <recommendedName>
        <fullName evidence="6">Small ribosomal subunit protein uS3m</fullName>
    </recommendedName>
</protein>
<keyword evidence="5" id="KW-0687">Ribonucleoprotein</keyword>
<evidence type="ECO:0000256" key="2">
    <source>
        <dbReference type="ARBA" id="ARBA00010761"/>
    </source>
</evidence>
<proteinExistence type="inferred from homology"/>
<organism evidence="7">
    <name type="scientific">Aspergillus ustus</name>
    <dbReference type="NCBI Taxonomy" id="40382"/>
    <lineage>
        <taxon>Eukaryota</taxon>
        <taxon>Fungi</taxon>
        <taxon>Dikarya</taxon>
        <taxon>Ascomycota</taxon>
        <taxon>Pezizomycotina</taxon>
        <taxon>Eurotiomycetes</taxon>
        <taxon>Eurotiomycetidae</taxon>
        <taxon>Eurotiales</taxon>
        <taxon>Aspergillaceae</taxon>
        <taxon>Aspergillus</taxon>
        <taxon>Aspergillus subgen. Nidulantes</taxon>
    </lineage>
</organism>